<keyword evidence="4" id="KW-0418">Kinase</keyword>
<feature type="binding site" evidence="3">
    <location>
        <position position="60"/>
    </location>
    <ligand>
        <name>ATP</name>
        <dbReference type="ChEBI" id="CHEBI:30616"/>
    </ligand>
</feature>
<accession>A0A7I8VNM0</accession>
<dbReference type="PROSITE" id="PS00108">
    <property type="entry name" value="PROTEIN_KINASE_ST"/>
    <property type="match status" value="1"/>
</dbReference>
<evidence type="ECO:0000259" key="5">
    <source>
        <dbReference type="PROSITE" id="PS50011"/>
    </source>
</evidence>
<evidence type="ECO:0000256" key="1">
    <source>
        <dbReference type="ARBA" id="ARBA00022741"/>
    </source>
</evidence>
<dbReference type="SUPFAM" id="SSF56112">
    <property type="entry name" value="Protein kinase-like (PK-like)"/>
    <property type="match status" value="1"/>
</dbReference>
<keyword evidence="2 3" id="KW-0067">ATP-binding</keyword>
<dbReference type="PROSITE" id="PS50011">
    <property type="entry name" value="PROTEIN_KINASE_DOM"/>
    <property type="match status" value="1"/>
</dbReference>
<dbReference type="EMBL" id="CAJFCJ010000007">
    <property type="protein sequence ID" value="CAD5117831.1"/>
    <property type="molecule type" value="Genomic_DNA"/>
</dbReference>
<dbReference type="Proteomes" id="UP000549394">
    <property type="component" value="Unassembled WGS sequence"/>
</dbReference>
<sequence length="324" mass="37620">MKVSPDCSPRSSICESLDNCSLEERYTVLQHLGCGTYGRVVLANCKRTSTSVALKILPKKTTKLKDFSREFQYSYYLSPHSNILKTFDVAFQTDSSFVFAQEYAPEGDLFEAIEPQKGFREEVVKLVGKQIGSALEFMHSKRLAHRDVKPENVLVFQSFQKFKLVDFGMTRRSSTWVRKVSNGIPYTPPEIAEAIKGERYVVDSSADVWAFGVLLFCAITGNFPWELAHYSDVFYREWAQYQQRKTNKLPSQWNRFESRALRMFRRLLEPKCQKRSSIREIYKYLDDKWVHHREEPIEVVLQSIESDVSKSAKEQRVSNWLGST</sequence>
<evidence type="ECO:0000256" key="4">
    <source>
        <dbReference type="RuleBase" id="RU000304"/>
    </source>
</evidence>
<dbReference type="Pfam" id="PF00069">
    <property type="entry name" value="Pkinase"/>
    <property type="match status" value="1"/>
</dbReference>
<dbReference type="OrthoDB" id="6513151at2759"/>
<dbReference type="InterPro" id="IPR008271">
    <property type="entry name" value="Ser/Thr_kinase_AS"/>
</dbReference>
<proteinExistence type="inferred from homology"/>
<organism evidence="6 7">
    <name type="scientific">Dimorphilus gyrociliatus</name>
    <dbReference type="NCBI Taxonomy" id="2664684"/>
    <lineage>
        <taxon>Eukaryota</taxon>
        <taxon>Metazoa</taxon>
        <taxon>Spiralia</taxon>
        <taxon>Lophotrochozoa</taxon>
        <taxon>Annelida</taxon>
        <taxon>Polychaeta</taxon>
        <taxon>Polychaeta incertae sedis</taxon>
        <taxon>Dinophilidae</taxon>
        <taxon>Dimorphilus</taxon>
    </lineage>
</organism>
<dbReference type="AlphaFoldDB" id="A0A7I8VNM0"/>
<dbReference type="PROSITE" id="PS00107">
    <property type="entry name" value="PROTEIN_KINASE_ATP"/>
    <property type="match status" value="1"/>
</dbReference>
<keyword evidence="4" id="KW-0808">Transferase</keyword>
<name>A0A7I8VNM0_9ANNE</name>
<dbReference type="PANTHER" id="PTHR24359:SF1">
    <property type="entry name" value="INHIBITOR OF NUCLEAR FACTOR KAPPA-B KINASE EPSILON SUBUNIT HOMOLOG 1-RELATED"/>
    <property type="match status" value="1"/>
</dbReference>
<keyword evidence="4" id="KW-0723">Serine/threonine-protein kinase</keyword>
<dbReference type="GO" id="GO:0004674">
    <property type="term" value="F:protein serine/threonine kinase activity"/>
    <property type="evidence" value="ECO:0007669"/>
    <property type="project" value="UniProtKB-KW"/>
</dbReference>
<comment type="caution">
    <text evidence="6">The sequence shown here is derived from an EMBL/GenBank/DDBJ whole genome shotgun (WGS) entry which is preliminary data.</text>
</comment>
<dbReference type="PANTHER" id="PTHR24359">
    <property type="entry name" value="SERINE/THREONINE-PROTEIN KINASE SBK1"/>
    <property type="match status" value="1"/>
</dbReference>
<dbReference type="Gene3D" id="1.10.510.10">
    <property type="entry name" value="Transferase(Phosphotransferase) domain 1"/>
    <property type="match status" value="1"/>
</dbReference>
<dbReference type="InterPro" id="IPR017441">
    <property type="entry name" value="Protein_kinase_ATP_BS"/>
</dbReference>
<feature type="domain" description="Protein kinase" evidence="5">
    <location>
        <begin position="26"/>
        <end position="290"/>
    </location>
</feature>
<gene>
    <name evidence="6" type="ORF">DGYR_LOCUS6315</name>
</gene>
<comment type="similarity">
    <text evidence="4">Belongs to the protein kinase superfamily.</text>
</comment>
<evidence type="ECO:0000256" key="3">
    <source>
        <dbReference type="PROSITE-ProRule" id="PRU10141"/>
    </source>
</evidence>
<dbReference type="InterPro" id="IPR000719">
    <property type="entry name" value="Prot_kinase_dom"/>
</dbReference>
<dbReference type="GO" id="GO:0005524">
    <property type="term" value="F:ATP binding"/>
    <property type="evidence" value="ECO:0007669"/>
    <property type="project" value="UniProtKB-UniRule"/>
</dbReference>
<protein>
    <recommendedName>
        <fullName evidence="5">Protein kinase domain-containing protein</fullName>
    </recommendedName>
</protein>
<evidence type="ECO:0000256" key="2">
    <source>
        <dbReference type="ARBA" id="ARBA00022840"/>
    </source>
</evidence>
<reference evidence="6 7" key="1">
    <citation type="submission" date="2020-08" db="EMBL/GenBank/DDBJ databases">
        <authorList>
            <person name="Hejnol A."/>
        </authorList>
    </citation>
    <scope>NUCLEOTIDE SEQUENCE [LARGE SCALE GENOMIC DNA]</scope>
</reference>
<keyword evidence="7" id="KW-1185">Reference proteome</keyword>
<evidence type="ECO:0000313" key="6">
    <source>
        <dbReference type="EMBL" id="CAD5117831.1"/>
    </source>
</evidence>
<evidence type="ECO:0000313" key="7">
    <source>
        <dbReference type="Proteomes" id="UP000549394"/>
    </source>
</evidence>
<dbReference type="SMART" id="SM00220">
    <property type="entry name" value="S_TKc"/>
    <property type="match status" value="1"/>
</dbReference>
<keyword evidence="1 3" id="KW-0547">Nucleotide-binding</keyword>
<dbReference type="InterPro" id="IPR011009">
    <property type="entry name" value="Kinase-like_dom_sf"/>
</dbReference>